<proteinExistence type="predicted"/>
<feature type="coiled-coil region" evidence="1">
    <location>
        <begin position="195"/>
        <end position="229"/>
    </location>
</feature>
<keyword evidence="4" id="KW-1185">Reference proteome</keyword>
<accession>A0A401LFR2</accession>
<protein>
    <recommendedName>
        <fullName evidence="5">Transporter</fullName>
    </recommendedName>
</protein>
<keyword evidence="1" id="KW-0175">Coiled coil</keyword>
<reference evidence="3 4" key="1">
    <citation type="submission" date="2018-10" db="EMBL/GenBank/DDBJ databases">
        <title>Draft Genome Sequence of Anaerotignum sp. KCTC 15736.</title>
        <authorList>
            <person name="Choi S.H."/>
            <person name="Kim J.S."/>
            <person name="Kang S.W."/>
            <person name="Lee J.S."/>
            <person name="Park S.H."/>
        </authorList>
    </citation>
    <scope>NUCLEOTIDE SEQUENCE [LARGE SCALE GENOMIC DNA]</scope>
    <source>
        <strain evidence="3 4">KCTC 15736</strain>
    </source>
</reference>
<gene>
    <name evidence="3" type="ORF">KGMB03357_20200</name>
</gene>
<evidence type="ECO:0000256" key="1">
    <source>
        <dbReference type="SAM" id="Coils"/>
    </source>
</evidence>
<dbReference type="OrthoDB" id="2056849at2"/>
<dbReference type="GO" id="GO:0015562">
    <property type="term" value="F:efflux transmembrane transporter activity"/>
    <property type="evidence" value="ECO:0007669"/>
    <property type="project" value="InterPro"/>
</dbReference>
<sequence length="403" mass="44923">MKNMLYKAKGALALTLAVSICGAQCVPVFAAEALSAAQQGVQVTPVKELTEEEKAALQLPKLTAEEALAKAKKHSPDLREIQDTLDYLDDTLDDIDRSAGGTVTVPNVEYKKWVNDGWQKVVSAVYQAEQGKKQARIGEDLQNLGLEVSVKSYFTSIKSNEDTLSLTKKNAEIQKKLYEQGQEKNRLGLLSKYNLNQLEIAAKQAQDNVALLEASMEQLYIKLNDLMGEKADARFEYVYDVTYTPYKLSLPMEQYLNAALKKDLTIQLKELALDSAKFTKNYVGESNTRLDSNTQEYNYDTAKRNLKTAKTDKEMAIRNAYLQLQQMETQITSAQSSLTKAQADYRAAQINLRAGNVTKTAVEQAEMGVVSAQNSLNQLIYNYDMLVFTFENPSLLGNTAQAQ</sequence>
<comment type="caution">
    <text evidence="3">The sequence shown here is derived from an EMBL/GenBank/DDBJ whole genome shotgun (WGS) entry which is preliminary data.</text>
</comment>
<feature type="signal peptide" evidence="2">
    <location>
        <begin position="1"/>
        <end position="30"/>
    </location>
</feature>
<dbReference type="Gene3D" id="1.20.1600.10">
    <property type="entry name" value="Outer membrane efflux proteins (OEP)"/>
    <property type="match status" value="2"/>
</dbReference>
<feature type="coiled-coil region" evidence="1">
    <location>
        <begin position="299"/>
        <end position="344"/>
    </location>
</feature>
<feature type="chain" id="PRO_5019225872" description="Transporter" evidence="2">
    <location>
        <begin position="31"/>
        <end position="403"/>
    </location>
</feature>
<evidence type="ECO:0000256" key="2">
    <source>
        <dbReference type="SAM" id="SignalP"/>
    </source>
</evidence>
<dbReference type="AlphaFoldDB" id="A0A401LFR2"/>
<keyword evidence="2" id="KW-0732">Signal</keyword>
<dbReference type="Proteomes" id="UP000287361">
    <property type="component" value="Unassembled WGS sequence"/>
</dbReference>
<evidence type="ECO:0000313" key="4">
    <source>
        <dbReference type="Proteomes" id="UP000287361"/>
    </source>
</evidence>
<name>A0A401LFR2_9FIRM</name>
<evidence type="ECO:0008006" key="5">
    <source>
        <dbReference type="Google" id="ProtNLM"/>
    </source>
</evidence>
<dbReference type="SUPFAM" id="SSF56954">
    <property type="entry name" value="Outer membrane efflux proteins (OEP)"/>
    <property type="match status" value="1"/>
</dbReference>
<dbReference type="EMBL" id="BHVZ01000014">
    <property type="protein sequence ID" value="GCB30359.1"/>
    <property type="molecule type" value="Genomic_DNA"/>
</dbReference>
<evidence type="ECO:0000313" key="3">
    <source>
        <dbReference type="EMBL" id="GCB30359.1"/>
    </source>
</evidence>
<organism evidence="3 4">
    <name type="scientific">Anaerotignum faecicola</name>
    <dbReference type="NCBI Taxonomy" id="2358141"/>
    <lineage>
        <taxon>Bacteria</taxon>
        <taxon>Bacillati</taxon>
        <taxon>Bacillota</taxon>
        <taxon>Clostridia</taxon>
        <taxon>Lachnospirales</taxon>
        <taxon>Anaerotignaceae</taxon>
        <taxon>Anaerotignum</taxon>
    </lineage>
</organism>